<accession>A0A453CE80</accession>
<organism evidence="2 3">
    <name type="scientific">Aegilops tauschii subsp. strangulata</name>
    <name type="common">Goatgrass</name>
    <dbReference type="NCBI Taxonomy" id="200361"/>
    <lineage>
        <taxon>Eukaryota</taxon>
        <taxon>Viridiplantae</taxon>
        <taxon>Streptophyta</taxon>
        <taxon>Embryophyta</taxon>
        <taxon>Tracheophyta</taxon>
        <taxon>Spermatophyta</taxon>
        <taxon>Magnoliopsida</taxon>
        <taxon>Liliopsida</taxon>
        <taxon>Poales</taxon>
        <taxon>Poaceae</taxon>
        <taxon>BOP clade</taxon>
        <taxon>Pooideae</taxon>
        <taxon>Triticodae</taxon>
        <taxon>Triticeae</taxon>
        <taxon>Triticinae</taxon>
        <taxon>Aegilops</taxon>
    </lineage>
</organism>
<reference evidence="3" key="2">
    <citation type="journal article" date="2017" name="Nat. Plants">
        <title>The Aegilops tauschii genome reveals multiple impacts of transposons.</title>
        <authorList>
            <person name="Zhao G."/>
            <person name="Zou C."/>
            <person name="Li K."/>
            <person name="Wang K."/>
            <person name="Li T."/>
            <person name="Gao L."/>
            <person name="Zhang X."/>
            <person name="Wang H."/>
            <person name="Yang Z."/>
            <person name="Liu X."/>
            <person name="Jiang W."/>
            <person name="Mao L."/>
            <person name="Kong X."/>
            <person name="Jiao Y."/>
            <person name="Jia J."/>
        </authorList>
    </citation>
    <scope>NUCLEOTIDE SEQUENCE [LARGE SCALE GENOMIC DNA]</scope>
    <source>
        <strain evidence="3">cv. AL8/78</strain>
    </source>
</reference>
<keyword evidence="1" id="KW-0472">Membrane</keyword>
<feature type="transmembrane region" description="Helical" evidence="1">
    <location>
        <begin position="51"/>
        <end position="68"/>
    </location>
</feature>
<dbReference type="AlphaFoldDB" id="A0A453CE80"/>
<evidence type="ECO:0000256" key="1">
    <source>
        <dbReference type="SAM" id="Phobius"/>
    </source>
</evidence>
<protein>
    <submittedName>
        <fullName evidence="2">Uncharacterized protein</fullName>
    </submittedName>
</protein>
<dbReference type="Gramene" id="AET2Gv20814900.5">
    <property type="protein sequence ID" value="AET2Gv20814900.5"/>
    <property type="gene ID" value="AET2Gv20814900"/>
</dbReference>
<reference evidence="2" key="4">
    <citation type="submission" date="2019-03" db="UniProtKB">
        <authorList>
            <consortium name="EnsemblPlants"/>
        </authorList>
    </citation>
    <scope>IDENTIFICATION</scope>
</reference>
<keyword evidence="3" id="KW-1185">Reference proteome</keyword>
<keyword evidence="1" id="KW-1133">Transmembrane helix</keyword>
<reference evidence="3" key="1">
    <citation type="journal article" date="2014" name="Science">
        <title>Ancient hybridizations among the ancestral genomes of bread wheat.</title>
        <authorList>
            <consortium name="International Wheat Genome Sequencing Consortium,"/>
            <person name="Marcussen T."/>
            <person name="Sandve S.R."/>
            <person name="Heier L."/>
            <person name="Spannagl M."/>
            <person name="Pfeifer M."/>
            <person name="Jakobsen K.S."/>
            <person name="Wulff B.B."/>
            <person name="Steuernagel B."/>
            <person name="Mayer K.F."/>
            <person name="Olsen O.A."/>
        </authorList>
    </citation>
    <scope>NUCLEOTIDE SEQUENCE [LARGE SCALE GENOMIC DNA]</scope>
    <source>
        <strain evidence="3">cv. AL8/78</strain>
    </source>
</reference>
<keyword evidence="1" id="KW-0812">Transmembrane</keyword>
<evidence type="ECO:0000313" key="2">
    <source>
        <dbReference type="EnsemblPlants" id="AET2Gv20814900.5"/>
    </source>
</evidence>
<evidence type="ECO:0000313" key="3">
    <source>
        <dbReference type="Proteomes" id="UP000015105"/>
    </source>
</evidence>
<name>A0A453CE80_AEGTS</name>
<dbReference type="Proteomes" id="UP000015105">
    <property type="component" value="Chromosome 2D"/>
</dbReference>
<dbReference type="EnsemblPlants" id="AET2Gv20814900.5">
    <property type="protein sequence ID" value="AET2Gv20814900.5"/>
    <property type="gene ID" value="AET2Gv20814900"/>
</dbReference>
<reference evidence="2" key="3">
    <citation type="journal article" date="2017" name="Nature">
        <title>Genome sequence of the progenitor of the wheat D genome Aegilops tauschii.</title>
        <authorList>
            <person name="Luo M.C."/>
            <person name="Gu Y.Q."/>
            <person name="Puiu D."/>
            <person name="Wang H."/>
            <person name="Twardziok S.O."/>
            <person name="Deal K.R."/>
            <person name="Huo N."/>
            <person name="Zhu T."/>
            <person name="Wang L."/>
            <person name="Wang Y."/>
            <person name="McGuire P.E."/>
            <person name="Liu S."/>
            <person name="Long H."/>
            <person name="Ramasamy R.K."/>
            <person name="Rodriguez J.C."/>
            <person name="Van S.L."/>
            <person name="Yuan L."/>
            <person name="Wang Z."/>
            <person name="Xia Z."/>
            <person name="Xiao L."/>
            <person name="Anderson O.D."/>
            <person name="Ouyang S."/>
            <person name="Liang Y."/>
            <person name="Zimin A.V."/>
            <person name="Pertea G."/>
            <person name="Qi P."/>
            <person name="Bennetzen J.L."/>
            <person name="Dai X."/>
            <person name="Dawson M.W."/>
            <person name="Muller H.G."/>
            <person name="Kugler K."/>
            <person name="Rivarola-Duarte L."/>
            <person name="Spannagl M."/>
            <person name="Mayer K.F.X."/>
            <person name="Lu F.H."/>
            <person name="Bevan M.W."/>
            <person name="Leroy P."/>
            <person name="Li P."/>
            <person name="You F.M."/>
            <person name="Sun Q."/>
            <person name="Liu Z."/>
            <person name="Lyons E."/>
            <person name="Wicker T."/>
            <person name="Salzberg S.L."/>
            <person name="Devos K.M."/>
            <person name="Dvorak J."/>
        </authorList>
    </citation>
    <scope>NUCLEOTIDE SEQUENCE [LARGE SCALE GENOMIC DNA]</scope>
    <source>
        <strain evidence="2">cv. AL8/78</strain>
    </source>
</reference>
<reference evidence="2" key="5">
    <citation type="journal article" date="2021" name="G3 (Bethesda)">
        <title>Aegilops tauschii genome assembly Aet v5.0 features greater sequence contiguity and improved annotation.</title>
        <authorList>
            <person name="Wang L."/>
            <person name="Zhu T."/>
            <person name="Rodriguez J.C."/>
            <person name="Deal K.R."/>
            <person name="Dubcovsky J."/>
            <person name="McGuire P.E."/>
            <person name="Lux T."/>
            <person name="Spannagl M."/>
            <person name="Mayer K.F.X."/>
            <person name="Baldrich P."/>
            <person name="Meyers B.C."/>
            <person name="Huo N."/>
            <person name="Gu Y.Q."/>
            <person name="Zhou H."/>
            <person name="Devos K.M."/>
            <person name="Bennetzen J.L."/>
            <person name="Unver T."/>
            <person name="Budak H."/>
            <person name="Gulick P.J."/>
            <person name="Galiba G."/>
            <person name="Kalapos B."/>
            <person name="Nelson D.R."/>
            <person name="Li P."/>
            <person name="You F.M."/>
            <person name="Luo M.C."/>
            <person name="Dvorak J."/>
        </authorList>
    </citation>
    <scope>NUCLEOTIDE SEQUENCE [LARGE SCALE GENOMIC DNA]</scope>
    <source>
        <strain evidence="2">cv. AL8/78</strain>
    </source>
</reference>
<sequence>MSLSWYLSLFPMLWMRRSLLSFSCVILLYFTLMSSSHRGVLLTALFRHHEFPLVSVSFCLVTLVLFVLSKMFIFTVQPCLPEVCCEDQQDFGGSLF</sequence>
<proteinExistence type="predicted"/>